<proteinExistence type="predicted"/>
<accession>A0AB33BWC7</accession>
<name>A0AB33BWC7_MICA7</name>
<reference evidence="2 3" key="1">
    <citation type="journal article" date="2018" name="Harmful Algae">
        <title>The highly heterogeneous methylated genomes and diverse restriction-modification systems of bloom-forming Microcystis.</title>
        <authorList>
            <person name="Zhao L."/>
            <person name="Song Y."/>
            <person name="Li L."/>
            <person name="Gan N."/>
            <person name="Brand J.J."/>
            <person name="Song L."/>
        </authorList>
    </citation>
    <scope>NUCLEOTIDE SEQUENCE [LARGE SCALE GENOMIC DNA]</scope>
    <source>
        <strain evidence="2 3">PCC 7806SL</strain>
    </source>
</reference>
<dbReference type="Proteomes" id="UP000192439">
    <property type="component" value="Chromosome"/>
</dbReference>
<feature type="region of interest" description="Disordered" evidence="1">
    <location>
        <begin position="1"/>
        <end position="24"/>
    </location>
</feature>
<sequence length="37" mass="4253">MKSGKMTPPFGFSDGSTPSRKLLPLARYNRSQEKFYE</sequence>
<evidence type="ECO:0000313" key="3">
    <source>
        <dbReference type="Proteomes" id="UP000192439"/>
    </source>
</evidence>
<dbReference type="AlphaFoldDB" id="A0AB33BWC7"/>
<gene>
    <name evidence="2" type="ORF">BH695_2920</name>
</gene>
<organism evidence="2 3">
    <name type="scientific">Microcystis aeruginosa PCC 7806SL</name>
    <dbReference type="NCBI Taxonomy" id="1903187"/>
    <lineage>
        <taxon>Bacteria</taxon>
        <taxon>Bacillati</taxon>
        <taxon>Cyanobacteriota</taxon>
        <taxon>Cyanophyceae</taxon>
        <taxon>Oscillatoriophycideae</taxon>
        <taxon>Chroococcales</taxon>
        <taxon>Microcystaceae</taxon>
        <taxon>Microcystis</taxon>
    </lineage>
</organism>
<evidence type="ECO:0000256" key="1">
    <source>
        <dbReference type="SAM" id="MobiDB-lite"/>
    </source>
</evidence>
<protein>
    <submittedName>
        <fullName evidence="2">Uncharacterized protein</fullName>
    </submittedName>
</protein>
<evidence type="ECO:0000313" key="2">
    <source>
        <dbReference type="EMBL" id="ARI82199.1"/>
    </source>
</evidence>
<dbReference type="EMBL" id="CP020771">
    <property type="protein sequence ID" value="ARI82199.1"/>
    <property type="molecule type" value="Genomic_DNA"/>
</dbReference>
<keyword evidence="3" id="KW-1185">Reference proteome</keyword>